<keyword evidence="5" id="KW-0325">Glycoprotein</keyword>
<keyword evidence="5" id="KW-0472">Membrane</keyword>
<dbReference type="EMBL" id="JAZGSY010000185">
    <property type="protein sequence ID" value="KAL1838936.1"/>
    <property type="molecule type" value="Genomic_DNA"/>
</dbReference>
<keyword evidence="5" id="KW-0336">GPI-anchor</keyword>
<keyword evidence="9" id="KW-0349">Heme</keyword>
<feature type="disulfide bond" evidence="9">
    <location>
        <begin position="59"/>
        <end position="66"/>
    </location>
</feature>
<evidence type="ECO:0000256" key="10">
    <source>
        <dbReference type="SAM" id="SignalP"/>
    </source>
</evidence>
<evidence type="ECO:0000256" key="3">
    <source>
        <dbReference type="ARBA" id="ARBA00010031"/>
    </source>
</evidence>
<keyword evidence="13" id="KW-1185">Reference proteome</keyword>
<dbReference type="Pfam" id="PF05730">
    <property type="entry name" value="CFEM"/>
    <property type="match status" value="1"/>
</dbReference>
<evidence type="ECO:0000256" key="1">
    <source>
        <dbReference type="ARBA" id="ARBA00004589"/>
    </source>
</evidence>
<feature type="binding site" description="axial binding residue" evidence="9">
    <location>
        <position position="63"/>
    </location>
    <ligand>
        <name>heme</name>
        <dbReference type="ChEBI" id="CHEBI:30413"/>
    </ligand>
    <ligandPart>
        <name>Fe</name>
        <dbReference type="ChEBI" id="CHEBI:18248"/>
    </ligandPart>
</feature>
<comment type="caution">
    <text evidence="12">The sequence shown here is derived from an EMBL/GenBank/DDBJ whole genome shotgun (WGS) entry which is preliminary data.</text>
</comment>
<keyword evidence="9" id="KW-0408">Iron</keyword>
<feature type="domain" description="CFEM" evidence="11">
    <location>
        <begin position="14"/>
        <end position="129"/>
    </location>
</feature>
<evidence type="ECO:0000313" key="13">
    <source>
        <dbReference type="Proteomes" id="UP001583172"/>
    </source>
</evidence>
<dbReference type="Proteomes" id="UP001583172">
    <property type="component" value="Unassembled WGS sequence"/>
</dbReference>
<gene>
    <name evidence="12" type="ORF">VTJ49DRAFT_2067</name>
</gene>
<evidence type="ECO:0000259" key="11">
    <source>
        <dbReference type="PROSITE" id="PS52012"/>
    </source>
</evidence>
<dbReference type="InterPro" id="IPR008427">
    <property type="entry name" value="Extracellular_membr_CFEM_dom"/>
</dbReference>
<keyword evidence="8" id="KW-0449">Lipoprotein</keyword>
<keyword evidence="4" id="KW-0964">Secreted</keyword>
<evidence type="ECO:0000313" key="12">
    <source>
        <dbReference type="EMBL" id="KAL1838936.1"/>
    </source>
</evidence>
<evidence type="ECO:0000256" key="9">
    <source>
        <dbReference type="PROSITE-ProRule" id="PRU01356"/>
    </source>
</evidence>
<protein>
    <recommendedName>
        <fullName evidence="11">CFEM domain-containing protein</fullName>
    </recommendedName>
</protein>
<evidence type="ECO:0000256" key="6">
    <source>
        <dbReference type="ARBA" id="ARBA00022729"/>
    </source>
</evidence>
<sequence>MMPTTVFGLLILALVASIASAVPASAPAALLIAAALKGMPSCAHLPVTILLARPSDVGCEATDVVCLCGSGALLKAAQHRVAAACLNPADVLAAHQWVTARCVDALSAAPPGPAAAAAAAANSAFTSPAAPSRPLLLRLQQGRHNPWILRLYSIVFAFTVLWNAGMDQDHFLRTLLRELRRFRDMMFFCSDQARLRGAFARARLDIARRRVRGLWQNHWVAWSEYQSLRMFLSGMPVWPPPLGSLLELEYRWLRVVRSHRRFVAANRERARARQRFQAVAARCRVEQEEIQEAFEIMIEGVNDMIEELWPRITEPDDQSDDDETLVGEDDDEIQAWEHDDDETLVVDDEDEDPAIRCPPVGNPQPCLPFCVLAPSPEQMPNVAAPVLTKAQQVDAQSASLVHSPPMN</sequence>
<feature type="signal peptide" evidence="10">
    <location>
        <begin position="1"/>
        <end position="21"/>
    </location>
</feature>
<keyword evidence="9" id="KW-0479">Metal-binding</keyword>
<reference evidence="12 13" key="1">
    <citation type="journal article" date="2024" name="Commun. Biol.">
        <title>Comparative genomic analysis of thermophilic fungi reveals convergent evolutionary adaptations and gene losses.</title>
        <authorList>
            <person name="Steindorff A.S."/>
            <person name="Aguilar-Pontes M.V."/>
            <person name="Robinson A.J."/>
            <person name="Andreopoulos B."/>
            <person name="LaButti K."/>
            <person name="Kuo A."/>
            <person name="Mondo S."/>
            <person name="Riley R."/>
            <person name="Otillar R."/>
            <person name="Haridas S."/>
            <person name="Lipzen A."/>
            <person name="Grimwood J."/>
            <person name="Schmutz J."/>
            <person name="Clum A."/>
            <person name="Reid I.D."/>
            <person name="Moisan M.C."/>
            <person name="Butler G."/>
            <person name="Nguyen T.T.M."/>
            <person name="Dewar K."/>
            <person name="Conant G."/>
            <person name="Drula E."/>
            <person name="Henrissat B."/>
            <person name="Hansel C."/>
            <person name="Singer S."/>
            <person name="Hutchinson M.I."/>
            <person name="de Vries R.P."/>
            <person name="Natvig D.O."/>
            <person name="Powell A.J."/>
            <person name="Tsang A."/>
            <person name="Grigoriev I.V."/>
        </authorList>
    </citation>
    <scope>NUCLEOTIDE SEQUENCE [LARGE SCALE GENOMIC DNA]</scope>
    <source>
        <strain evidence="12 13">CBS 620.91</strain>
    </source>
</reference>
<keyword evidence="6 10" id="KW-0732">Signal</keyword>
<evidence type="ECO:0000256" key="4">
    <source>
        <dbReference type="ARBA" id="ARBA00022525"/>
    </source>
</evidence>
<evidence type="ECO:0000256" key="5">
    <source>
        <dbReference type="ARBA" id="ARBA00022622"/>
    </source>
</evidence>
<evidence type="ECO:0000256" key="7">
    <source>
        <dbReference type="ARBA" id="ARBA00023157"/>
    </source>
</evidence>
<name>A0ABR3VC34_HUMIN</name>
<evidence type="ECO:0000256" key="8">
    <source>
        <dbReference type="ARBA" id="ARBA00023288"/>
    </source>
</evidence>
<comment type="similarity">
    <text evidence="3">Belongs to the RBT5 family.</text>
</comment>
<comment type="caution">
    <text evidence="9">Lacks conserved residue(s) required for the propagation of feature annotation.</text>
</comment>
<proteinExistence type="inferred from homology"/>
<feature type="chain" id="PRO_5046813432" description="CFEM domain-containing protein" evidence="10">
    <location>
        <begin position="22"/>
        <end position="407"/>
    </location>
</feature>
<accession>A0ABR3VC34</accession>
<evidence type="ECO:0000256" key="2">
    <source>
        <dbReference type="ARBA" id="ARBA00004613"/>
    </source>
</evidence>
<comment type="subcellular location">
    <subcellularLocation>
        <location evidence="1">Membrane</location>
        <topology evidence="1">Lipid-anchor</topology>
        <topology evidence="1">GPI-anchor</topology>
    </subcellularLocation>
    <subcellularLocation>
        <location evidence="2">Secreted</location>
    </subcellularLocation>
</comment>
<keyword evidence="7 9" id="KW-1015">Disulfide bond</keyword>
<organism evidence="12 13">
    <name type="scientific">Humicola insolens</name>
    <name type="common">Soft-rot fungus</name>
    <dbReference type="NCBI Taxonomy" id="85995"/>
    <lineage>
        <taxon>Eukaryota</taxon>
        <taxon>Fungi</taxon>
        <taxon>Dikarya</taxon>
        <taxon>Ascomycota</taxon>
        <taxon>Pezizomycotina</taxon>
        <taxon>Sordariomycetes</taxon>
        <taxon>Sordariomycetidae</taxon>
        <taxon>Sordariales</taxon>
        <taxon>Chaetomiaceae</taxon>
        <taxon>Mycothermus</taxon>
    </lineage>
</organism>
<dbReference type="PROSITE" id="PS52012">
    <property type="entry name" value="CFEM"/>
    <property type="match status" value="1"/>
</dbReference>